<dbReference type="GO" id="GO:0005524">
    <property type="term" value="F:ATP binding"/>
    <property type="evidence" value="ECO:0007669"/>
    <property type="project" value="UniProtKB-KW"/>
</dbReference>
<protein>
    <submittedName>
        <fullName evidence="7">Peptide/nickel transport system ATP-binding protein</fullName>
    </submittedName>
</protein>
<gene>
    <name evidence="7" type="ORF">FHS82_000081</name>
</gene>
<accession>A0ABX0UTH8</accession>
<sequence length="535" mass="56817">MTLLSVENLHVGVGGRDILRGIDFSVARGETLGLVGESGSGKSMTALALMRLLPDAAMVRGHVRLAGKDLLALDETAMCAVRGGRIGMVFQEPMSALDPLMSIGDQVAEGLRVHLPLGRRAARERAAAVLARVGLDPAQIAPDRFPHELSGGQRQRVVIAMAIAMRPDLLIADEPTTALDVTVQAQILALLKEIVREDGPGLLLISHDLAVIGAMADRIAVLHRGEIVETGRAPGFFRRAVHPRARALCAAAAAMPKAPPAGPVPEGPPLLAAEGLTRRYLLARPYPFARRPFRLALDNVSLAIHAGESVALIGESGSGKSTLARLLLGLDRPDAGTVTYRGGDIACADATALRAMRRDVQAVFQDPFGSLDPRRRAGWIVAEPLHGPQDAGEDVRARVAAALEEVGLSADDADRYPHAFSGGQRQRIALARALITRPRLIVLDEAVSSLDMSIRAQILALLADLRARHGLAYLFITHDLRVAEAVSTRVLVMHDGRVVEEGASADVLRAPRHPYTRALLASAPDLSALLSAGNA</sequence>
<dbReference type="InterPro" id="IPR003439">
    <property type="entry name" value="ABC_transporter-like_ATP-bd"/>
</dbReference>
<feature type="domain" description="ABC transporter" evidence="6">
    <location>
        <begin position="271"/>
        <end position="520"/>
    </location>
</feature>
<evidence type="ECO:0000256" key="2">
    <source>
        <dbReference type="ARBA" id="ARBA00005417"/>
    </source>
</evidence>
<dbReference type="PANTHER" id="PTHR43776:SF7">
    <property type="entry name" value="D,D-DIPEPTIDE TRANSPORT ATP-BINDING PROTEIN DDPF-RELATED"/>
    <property type="match status" value="1"/>
</dbReference>
<dbReference type="InterPro" id="IPR017871">
    <property type="entry name" value="ABC_transporter-like_CS"/>
</dbReference>
<dbReference type="CDD" id="cd03257">
    <property type="entry name" value="ABC_NikE_OppD_transporters"/>
    <property type="match status" value="2"/>
</dbReference>
<evidence type="ECO:0000256" key="5">
    <source>
        <dbReference type="ARBA" id="ARBA00022840"/>
    </source>
</evidence>
<feature type="domain" description="ABC transporter" evidence="6">
    <location>
        <begin position="4"/>
        <end position="249"/>
    </location>
</feature>
<evidence type="ECO:0000313" key="8">
    <source>
        <dbReference type="Proteomes" id="UP001429580"/>
    </source>
</evidence>
<comment type="subcellular location">
    <subcellularLocation>
        <location evidence="1">Cell inner membrane</location>
        <topology evidence="1">Peripheral membrane protein</topology>
    </subcellularLocation>
</comment>
<dbReference type="InterPro" id="IPR050319">
    <property type="entry name" value="ABC_transp_ATP-bind"/>
</dbReference>
<keyword evidence="3" id="KW-0813">Transport</keyword>
<evidence type="ECO:0000256" key="1">
    <source>
        <dbReference type="ARBA" id="ARBA00004417"/>
    </source>
</evidence>
<dbReference type="EMBL" id="JAASQI010000001">
    <property type="protein sequence ID" value="NIJ56268.1"/>
    <property type="molecule type" value="Genomic_DNA"/>
</dbReference>
<comment type="caution">
    <text evidence="7">The sequence shown here is derived from an EMBL/GenBank/DDBJ whole genome shotgun (WGS) entry which is preliminary data.</text>
</comment>
<dbReference type="Proteomes" id="UP001429580">
    <property type="component" value="Unassembled WGS sequence"/>
</dbReference>
<dbReference type="Pfam" id="PF08352">
    <property type="entry name" value="oligo_HPY"/>
    <property type="match status" value="1"/>
</dbReference>
<dbReference type="InterPro" id="IPR003593">
    <property type="entry name" value="AAA+_ATPase"/>
</dbReference>
<keyword evidence="4" id="KW-0547">Nucleotide-binding</keyword>
<dbReference type="SMART" id="SM00382">
    <property type="entry name" value="AAA"/>
    <property type="match status" value="2"/>
</dbReference>
<dbReference type="Pfam" id="PF00005">
    <property type="entry name" value="ABC_tran"/>
    <property type="match status" value="2"/>
</dbReference>
<comment type="similarity">
    <text evidence="2">Belongs to the ABC transporter superfamily.</text>
</comment>
<dbReference type="NCBIfam" id="NF007739">
    <property type="entry name" value="PRK10419.1"/>
    <property type="match status" value="2"/>
</dbReference>
<proteinExistence type="inferred from homology"/>
<dbReference type="NCBIfam" id="NF008453">
    <property type="entry name" value="PRK11308.1"/>
    <property type="match status" value="2"/>
</dbReference>
<evidence type="ECO:0000256" key="3">
    <source>
        <dbReference type="ARBA" id="ARBA00022448"/>
    </source>
</evidence>
<dbReference type="InterPro" id="IPR027417">
    <property type="entry name" value="P-loop_NTPase"/>
</dbReference>
<dbReference type="Gene3D" id="3.40.50.300">
    <property type="entry name" value="P-loop containing nucleotide triphosphate hydrolases"/>
    <property type="match status" value="2"/>
</dbReference>
<dbReference type="InterPro" id="IPR013563">
    <property type="entry name" value="Oligopep_ABC_C"/>
</dbReference>
<keyword evidence="5 7" id="KW-0067">ATP-binding</keyword>
<keyword evidence="8" id="KW-1185">Reference proteome</keyword>
<organism evidence="7 8">
    <name type="scientific">Pseudochelatococcus lubricantis</name>
    <dbReference type="NCBI Taxonomy" id="1538102"/>
    <lineage>
        <taxon>Bacteria</taxon>
        <taxon>Pseudomonadati</taxon>
        <taxon>Pseudomonadota</taxon>
        <taxon>Alphaproteobacteria</taxon>
        <taxon>Hyphomicrobiales</taxon>
        <taxon>Chelatococcaceae</taxon>
        <taxon>Pseudochelatococcus</taxon>
    </lineage>
</organism>
<dbReference type="PROSITE" id="PS50893">
    <property type="entry name" value="ABC_TRANSPORTER_2"/>
    <property type="match status" value="2"/>
</dbReference>
<name>A0ABX0UTH8_9HYPH</name>
<dbReference type="PROSITE" id="PS00211">
    <property type="entry name" value="ABC_TRANSPORTER_1"/>
    <property type="match status" value="2"/>
</dbReference>
<evidence type="ECO:0000313" key="7">
    <source>
        <dbReference type="EMBL" id="NIJ56268.1"/>
    </source>
</evidence>
<evidence type="ECO:0000256" key="4">
    <source>
        <dbReference type="ARBA" id="ARBA00022741"/>
    </source>
</evidence>
<dbReference type="PANTHER" id="PTHR43776">
    <property type="entry name" value="TRANSPORT ATP-BINDING PROTEIN"/>
    <property type="match status" value="1"/>
</dbReference>
<dbReference type="SUPFAM" id="SSF52540">
    <property type="entry name" value="P-loop containing nucleoside triphosphate hydrolases"/>
    <property type="match status" value="2"/>
</dbReference>
<dbReference type="RefSeq" id="WP_166947597.1">
    <property type="nucleotide sequence ID" value="NZ_JAASQI010000001.1"/>
</dbReference>
<reference evidence="7 8" key="1">
    <citation type="submission" date="2020-03" db="EMBL/GenBank/DDBJ databases">
        <title>Genomic Encyclopedia of Type Strains, Phase IV (KMG-IV): sequencing the most valuable type-strain genomes for metagenomic binning, comparative biology and taxonomic classification.</title>
        <authorList>
            <person name="Goeker M."/>
        </authorList>
    </citation>
    <scope>NUCLEOTIDE SEQUENCE [LARGE SCALE GENOMIC DNA]</scope>
    <source>
        <strain evidence="7 8">DSM 103870</strain>
    </source>
</reference>
<evidence type="ECO:0000259" key="6">
    <source>
        <dbReference type="PROSITE" id="PS50893"/>
    </source>
</evidence>